<keyword evidence="1" id="KW-0732">Signal</keyword>
<gene>
    <name evidence="2" type="ORF">EGT74_04705</name>
</gene>
<evidence type="ECO:0008006" key="4">
    <source>
        <dbReference type="Google" id="ProtNLM"/>
    </source>
</evidence>
<dbReference type="Proteomes" id="UP000278351">
    <property type="component" value="Unassembled WGS sequence"/>
</dbReference>
<evidence type="ECO:0000313" key="3">
    <source>
        <dbReference type="Proteomes" id="UP000278351"/>
    </source>
</evidence>
<dbReference type="EMBL" id="RPDH01000001">
    <property type="protein sequence ID" value="RPE12847.1"/>
    <property type="molecule type" value="Genomic_DNA"/>
</dbReference>
<feature type="signal peptide" evidence="1">
    <location>
        <begin position="1"/>
        <end position="18"/>
    </location>
</feature>
<dbReference type="AlphaFoldDB" id="A0A3N4Q9Z4"/>
<organism evidence="2 3">
    <name type="scientific">Chitinophaga lutea</name>
    <dbReference type="NCBI Taxonomy" id="2488634"/>
    <lineage>
        <taxon>Bacteria</taxon>
        <taxon>Pseudomonadati</taxon>
        <taxon>Bacteroidota</taxon>
        <taxon>Chitinophagia</taxon>
        <taxon>Chitinophagales</taxon>
        <taxon>Chitinophagaceae</taxon>
        <taxon>Chitinophaga</taxon>
    </lineage>
</organism>
<accession>A0A3N4Q9Z4</accession>
<reference evidence="2 3" key="1">
    <citation type="submission" date="2018-11" db="EMBL/GenBank/DDBJ databases">
        <title>Chitinophaga lutea sp.nov., isolate from arsenic contaminated soil.</title>
        <authorList>
            <person name="Zong Y."/>
        </authorList>
    </citation>
    <scope>NUCLEOTIDE SEQUENCE [LARGE SCALE GENOMIC DNA]</scope>
    <source>
        <strain evidence="2 3">ZY74</strain>
    </source>
</reference>
<evidence type="ECO:0000256" key="1">
    <source>
        <dbReference type="SAM" id="SignalP"/>
    </source>
</evidence>
<sequence length="368" mass="40399">MFISKKHCLRLFAMAAMAAGSGTQATAQSTFSRLDVLNAGDNATFVFGKNSTEHYFMRYINASPAVFEYFNDGTEHLIAEKRTSGIMYYPKLFLDKDLLVQGNVGIGTNTPLYKLHVETPASVGFLLRTVNSSVQTPAVDFLDHTRGVETIISSTDNSVNGTYIASYSNHPLLFGTNAGTTPAAKMKLQPNGDLVVLGNSNFLGNTFVAETDWTYTTASGSWQVGSNHLGGTGNQFFIWNDQDSKYHFVVQRVTGNVGIGVTSPPADYKLAVGGTIGARRVKVTSETWADFVFKPGYSLRTLQDVETFIKDHGHLPDIPSEATVKKNGIDLGDMNARLLQKIEELTLYLIEQKKEISELREAVKKLKQ</sequence>
<dbReference type="OrthoDB" id="9808753at2"/>
<keyword evidence="3" id="KW-1185">Reference proteome</keyword>
<protein>
    <recommendedName>
        <fullName evidence="4">BZIP transcription factor</fullName>
    </recommendedName>
</protein>
<feature type="chain" id="PRO_5017960217" description="BZIP transcription factor" evidence="1">
    <location>
        <begin position="19"/>
        <end position="368"/>
    </location>
</feature>
<dbReference type="RefSeq" id="WP_123845363.1">
    <property type="nucleotide sequence ID" value="NZ_RPDH01000001.1"/>
</dbReference>
<evidence type="ECO:0000313" key="2">
    <source>
        <dbReference type="EMBL" id="RPE12847.1"/>
    </source>
</evidence>
<comment type="caution">
    <text evidence="2">The sequence shown here is derived from an EMBL/GenBank/DDBJ whole genome shotgun (WGS) entry which is preliminary data.</text>
</comment>
<name>A0A3N4Q9Z4_9BACT</name>
<proteinExistence type="predicted"/>